<reference evidence="7 8" key="1">
    <citation type="submission" date="2011-01" db="EMBL/GenBank/DDBJ databases">
        <authorList>
            <person name="Weinstock G."/>
            <person name="Sodergren E."/>
            <person name="Clifton S."/>
            <person name="Fulton L."/>
            <person name="Fulton B."/>
            <person name="Courtney L."/>
            <person name="Fronick C."/>
            <person name="Harrison M."/>
            <person name="Strong C."/>
            <person name="Farmer C."/>
            <person name="Delahaunty K."/>
            <person name="Markovic C."/>
            <person name="Hall O."/>
            <person name="Minx P."/>
            <person name="Tomlinson C."/>
            <person name="Mitreva M."/>
            <person name="Hou S."/>
            <person name="Chen J."/>
            <person name="Wollam A."/>
            <person name="Pepin K.H."/>
            <person name="Johnson M."/>
            <person name="Bhonagiri V."/>
            <person name="Zhang X."/>
            <person name="Suruliraj S."/>
            <person name="Warren W."/>
            <person name="Chinwalla A."/>
            <person name="Mardis E.R."/>
            <person name="Wilson R.K."/>
        </authorList>
    </citation>
    <scope>NUCLEOTIDE SEQUENCE [LARGE SCALE GENOMIC DNA]</scope>
    <source>
        <strain evidence="7 8">YIT 12067</strain>
    </source>
</reference>
<feature type="domain" description="Solute-binding protein family 3/N-terminal" evidence="6">
    <location>
        <begin position="40"/>
        <end position="263"/>
    </location>
</feature>
<comment type="similarity">
    <text evidence="2 4">Belongs to the bacterial solute-binding protein 3 family.</text>
</comment>
<dbReference type="HOGENOM" id="CLU_019602_9_0_9"/>
<dbReference type="PROSITE" id="PS01039">
    <property type="entry name" value="SBP_BACTERIAL_3"/>
    <property type="match status" value="1"/>
</dbReference>
<evidence type="ECO:0000256" key="2">
    <source>
        <dbReference type="ARBA" id="ARBA00010333"/>
    </source>
</evidence>
<evidence type="ECO:0000313" key="8">
    <source>
        <dbReference type="Proteomes" id="UP000004923"/>
    </source>
</evidence>
<evidence type="ECO:0000256" key="4">
    <source>
        <dbReference type="RuleBase" id="RU003744"/>
    </source>
</evidence>
<dbReference type="OrthoDB" id="8613538at2"/>
<name>E8LED4_9FIRM</name>
<organism evidence="7 8">
    <name type="scientific">Phascolarctobacterium succinatutens YIT 12067</name>
    <dbReference type="NCBI Taxonomy" id="626939"/>
    <lineage>
        <taxon>Bacteria</taxon>
        <taxon>Bacillati</taxon>
        <taxon>Bacillota</taxon>
        <taxon>Negativicutes</taxon>
        <taxon>Acidaminococcales</taxon>
        <taxon>Acidaminococcaceae</taxon>
        <taxon>Phascolarctobacterium</taxon>
    </lineage>
</organism>
<comment type="subcellular location">
    <subcellularLocation>
        <location evidence="1">Cell envelope</location>
    </subcellularLocation>
</comment>
<dbReference type="PANTHER" id="PTHR35936">
    <property type="entry name" value="MEMBRANE-BOUND LYTIC MUREIN TRANSGLYCOSYLASE F"/>
    <property type="match status" value="1"/>
</dbReference>
<comment type="caution">
    <text evidence="7">The sequence shown here is derived from an EMBL/GenBank/DDBJ whole genome shotgun (WGS) entry which is preliminary data.</text>
</comment>
<dbReference type="SMART" id="SM00062">
    <property type="entry name" value="PBPb"/>
    <property type="match status" value="1"/>
</dbReference>
<dbReference type="GeneID" id="78523665"/>
<dbReference type="InterPro" id="IPR001638">
    <property type="entry name" value="Solute-binding_3/MltF_N"/>
</dbReference>
<dbReference type="Proteomes" id="UP000004923">
    <property type="component" value="Unassembled WGS sequence"/>
</dbReference>
<sequence length="263" mass="29055">MVNLKKLCVGALLATTICGMGALTPSAEAGKIEDVQARGILLVGSTGDYKPMSYLNKETGKYEGFDVEVAELLAQSLGVKVQYVPTTWKTLQADTMAGKFDIAMCGVTRTFAREQKMNMSHGYLTFGKTILCRKADAKKFTSEADLNKNSVRVMVNPGGTNEKFALSNLPNCTLLVHPQNAEIPALIAEGKADVMITETMEARRYVRDDARLAAPLLDDPFTKNHFGILMAKGDQDWLNYVNFFMEEKDMDGTLDKLEDQYIK</sequence>
<evidence type="ECO:0000313" key="7">
    <source>
        <dbReference type="EMBL" id="EFY04800.1"/>
    </source>
</evidence>
<evidence type="ECO:0000256" key="1">
    <source>
        <dbReference type="ARBA" id="ARBA00004196"/>
    </source>
</evidence>
<dbReference type="SUPFAM" id="SSF53850">
    <property type="entry name" value="Periplasmic binding protein-like II"/>
    <property type="match status" value="1"/>
</dbReference>
<dbReference type="EMBL" id="AEVN01000049">
    <property type="protein sequence ID" value="EFY04800.1"/>
    <property type="molecule type" value="Genomic_DNA"/>
</dbReference>
<dbReference type="eggNOG" id="COG0834">
    <property type="taxonomic scope" value="Bacteria"/>
</dbReference>
<evidence type="ECO:0000256" key="5">
    <source>
        <dbReference type="SAM" id="SignalP"/>
    </source>
</evidence>
<dbReference type="GO" id="GO:0030313">
    <property type="term" value="C:cell envelope"/>
    <property type="evidence" value="ECO:0007669"/>
    <property type="project" value="UniProtKB-SubCell"/>
</dbReference>
<dbReference type="InterPro" id="IPR018313">
    <property type="entry name" value="SBP_3_CS"/>
</dbReference>
<evidence type="ECO:0000256" key="3">
    <source>
        <dbReference type="ARBA" id="ARBA00022729"/>
    </source>
</evidence>
<feature type="signal peptide" evidence="5">
    <location>
        <begin position="1"/>
        <end position="22"/>
    </location>
</feature>
<dbReference type="Gene3D" id="3.40.190.10">
    <property type="entry name" value="Periplasmic binding protein-like II"/>
    <property type="match status" value="2"/>
</dbReference>
<accession>E8LED4</accession>
<evidence type="ECO:0000259" key="6">
    <source>
        <dbReference type="SMART" id="SM00062"/>
    </source>
</evidence>
<keyword evidence="8" id="KW-1185">Reference proteome</keyword>
<keyword evidence="3 5" id="KW-0732">Signal</keyword>
<protein>
    <submittedName>
        <fullName evidence="7">ABC transporter, substrate-binding protein, family 3</fullName>
    </submittedName>
</protein>
<dbReference type="Pfam" id="PF00497">
    <property type="entry name" value="SBP_bac_3"/>
    <property type="match status" value="1"/>
</dbReference>
<dbReference type="PANTHER" id="PTHR35936:SF19">
    <property type="entry name" value="AMINO-ACID-BINDING PROTEIN YXEM-RELATED"/>
    <property type="match status" value="1"/>
</dbReference>
<dbReference type="AlphaFoldDB" id="E8LED4"/>
<feature type="chain" id="PRO_5038849679" evidence="5">
    <location>
        <begin position="23"/>
        <end position="263"/>
    </location>
</feature>
<dbReference type="RefSeq" id="WP_009145577.1">
    <property type="nucleotide sequence ID" value="NZ_GL830887.1"/>
</dbReference>
<gene>
    <name evidence="7" type="ORF">HMPREF9443_01215</name>
</gene>
<proteinExistence type="inferred from homology"/>